<feature type="transmembrane region" description="Helical" evidence="5">
    <location>
        <begin position="577"/>
        <end position="594"/>
    </location>
</feature>
<protein>
    <submittedName>
        <fullName evidence="7">Putative membrane protein</fullName>
    </submittedName>
</protein>
<feature type="transmembrane region" description="Helical" evidence="5">
    <location>
        <begin position="634"/>
        <end position="653"/>
    </location>
</feature>
<dbReference type="NCBIfam" id="TIGR03057">
    <property type="entry name" value="xxxLxxG_by_4"/>
    <property type="match status" value="2"/>
</dbReference>
<evidence type="ECO:0000256" key="4">
    <source>
        <dbReference type="ARBA" id="ARBA00023136"/>
    </source>
</evidence>
<evidence type="ECO:0000256" key="2">
    <source>
        <dbReference type="ARBA" id="ARBA00022692"/>
    </source>
</evidence>
<dbReference type="Gene3D" id="3.40.1710.10">
    <property type="entry name" value="abc type-2 transporter like domain"/>
    <property type="match status" value="1"/>
</dbReference>
<name>A0A3D9SIU0_9BACL</name>
<evidence type="ECO:0000259" key="6">
    <source>
        <dbReference type="Pfam" id="PF12698"/>
    </source>
</evidence>
<dbReference type="OrthoDB" id="9811483at2"/>
<accession>A0A3D9SIU0</accession>
<dbReference type="InterPro" id="IPR013525">
    <property type="entry name" value="ABC2_TM"/>
</dbReference>
<evidence type="ECO:0000256" key="5">
    <source>
        <dbReference type="SAM" id="Phobius"/>
    </source>
</evidence>
<proteinExistence type="predicted"/>
<organism evidence="7 8">
    <name type="scientific">Paenibacillus taihuensis</name>
    <dbReference type="NCBI Taxonomy" id="1156355"/>
    <lineage>
        <taxon>Bacteria</taxon>
        <taxon>Bacillati</taxon>
        <taxon>Bacillota</taxon>
        <taxon>Bacilli</taxon>
        <taxon>Bacillales</taxon>
        <taxon>Paenibacillaceae</taxon>
        <taxon>Paenibacillus</taxon>
    </lineage>
</organism>
<evidence type="ECO:0000256" key="1">
    <source>
        <dbReference type="ARBA" id="ARBA00004141"/>
    </source>
</evidence>
<evidence type="ECO:0000256" key="3">
    <source>
        <dbReference type="ARBA" id="ARBA00022989"/>
    </source>
</evidence>
<dbReference type="Pfam" id="PF12698">
    <property type="entry name" value="ABC2_membrane_3"/>
    <property type="match status" value="2"/>
</dbReference>
<feature type="domain" description="ABC-2 type transporter transmembrane" evidence="6">
    <location>
        <begin position="24"/>
        <end position="162"/>
    </location>
</feature>
<dbReference type="PANTHER" id="PTHR43077:SF5">
    <property type="entry name" value="PHAGE INFECTION PROTEIN"/>
    <property type="match status" value="1"/>
</dbReference>
<dbReference type="Proteomes" id="UP000256304">
    <property type="component" value="Unassembled WGS sequence"/>
</dbReference>
<dbReference type="GO" id="GO:0140359">
    <property type="term" value="F:ABC-type transporter activity"/>
    <property type="evidence" value="ECO:0007669"/>
    <property type="project" value="InterPro"/>
</dbReference>
<dbReference type="InterPro" id="IPR017501">
    <property type="entry name" value="Phage_infect_YhgE_C"/>
</dbReference>
<feature type="transmembrane region" description="Helical" evidence="5">
    <location>
        <begin position="20"/>
        <end position="43"/>
    </location>
</feature>
<evidence type="ECO:0000313" key="8">
    <source>
        <dbReference type="Proteomes" id="UP000256304"/>
    </source>
</evidence>
<keyword evidence="4 5" id="KW-0472">Membrane</keyword>
<keyword evidence="3 5" id="KW-1133">Transmembrane helix</keyword>
<dbReference type="InterPro" id="IPR051328">
    <property type="entry name" value="T7SS_ABC-Transporter"/>
</dbReference>
<feature type="domain" description="ABC-2 type transporter transmembrane" evidence="6">
    <location>
        <begin position="457"/>
        <end position="646"/>
    </location>
</feature>
<feature type="transmembrane region" description="Helical" evidence="5">
    <location>
        <begin position="546"/>
        <end position="570"/>
    </location>
</feature>
<sequence>MKALSFTGKEFVRIMRNRKLIISIIGVMFIPIMYSGMLIGSFWDPYGKLNELPVAVVNEDAGAQFKGKDLAVGSDLVKELKENKEFKWEFVNRTDAKQGLQDGKYYYAVEIPDNFSKQATTLLDEKPQPAALTYMSNDSGNYLAAKIGQSAIAKLQTEISQQVTKAYAEAVFANIGDATAGIAKASGGASQLSSGAADANSGAAQLRDNVAKLASSTQQLAGGVATLDQGAEQLAKGTAQVSDGTAALSAGLGKLDAAGAKLSGGADAAASAGAKLAEGLASAKQGSAQLAGAAAKLSAALEAYAAAHPDAAQDAALQGLVGAAREVSAGAAGLSGGSAQLAAGGTELQRGQSQLQQGLAQLQQGLAAASDSGAKLAAGAHSAAAGAAKLADGTAAAGRGAAQLSGGAGKLASGSAELASGTAKLASGSAELSTKLSDAAGETGGIIGTDALYDMFAKPVQVEEVKLTEVPNYGTGFTPYFLSLGLFVGALLSTTVMPMRETGSRPSSGWSWFVSKLSLFAIVGLVQATIADLILIYGIGLHVNHMGAFIGMSLLASFTFMMIIQFLVTLLDNPGRFVSVMLLILQLTGSAGTYPSELVPSWLQHVSAWLPMTYTIKAFREIVTGNELVITGNMALHVALFGVISAALTLLVFTMMHRKEKRQAASPVELTA</sequence>
<feature type="transmembrane region" description="Helical" evidence="5">
    <location>
        <begin position="477"/>
        <end position="496"/>
    </location>
</feature>
<feature type="transmembrane region" description="Helical" evidence="5">
    <location>
        <begin position="517"/>
        <end position="540"/>
    </location>
</feature>
<comment type="subcellular location">
    <subcellularLocation>
        <location evidence="1">Membrane</location>
        <topology evidence="1">Multi-pass membrane protein</topology>
    </subcellularLocation>
</comment>
<dbReference type="NCBIfam" id="TIGR03062">
    <property type="entry name" value="pip_yhgE_Cterm"/>
    <property type="match status" value="1"/>
</dbReference>
<dbReference type="RefSeq" id="WP_116187705.1">
    <property type="nucleotide sequence ID" value="NZ_QTTN01000003.1"/>
</dbReference>
<dbReference type="PANTHER" id="PTHR43077">
    <property type="entry name" value="TRANSPORT PERMEASE YVFS-RELATED"/>
    <property type="match status" value="1"/>
</dbReference>
<dbReference type="NCBIfam" id="TIGR03061">
    <property type="entry name" value="pip_yhgE_Nterm"/>
    <property type="match status" value="1"/>
</dbReference>
<dbReference type="AlphaFoldDB" id="A0A3D9SIU0"/>
<dbReference type="InterPro" id="IPR023908">
    <property type="entry name" value="xxxLxxG_rpt"/>
</dbReference>
<evidence type="ECO:0000313" key="7">
    <source>
        <dbReference type="EMBL" id="REE92783.1"/>
    </source>
</evidence>
<dbReference type="EMBL" id="QTTN01000003">
    <property type="protein sequence ID" value="REE92783.1"/>
    <property type="molecule type" value="Genomic_DNA"/>
</dbReference>
<keyword evidence="8" id="KW-1185">Reference proteome</keyword>
<keyword evidence="2 5" id="KW-0812">Transmembrane</keyword>
<dbReference type="GO" id="GO:0016020">
    <property type="term" value="C:membrane"/>
    <property type="evidence" value="ECO:0007669"/>
    <property type="project" value="UniProtKB-SubCell"/>
</dbReference>
<comment type="caution">
    <text evidence="7">The sequence shown here is derived from an EMBL/GenBank/DDBJ whole genome shotgun (WGS) entry which is preliminary data.</text>
</comment>
<gene>
    <name evidence="7" type="ORF">A8990_10381</name>
</gene>
<dbReference type="InterPro" id="IPR017500">
    <property type="entry name" value="Phage_infect_YhgE_N"/>
</dbReference>
<reference evidence="7 8" key="1">
    <citation type="submission" date="2018-08" db="EMBL/GenBank/DDBJ databases">
        <title>Genomic Encyclopedia of Type Strains, Phase III (KMG-III): the genomes of soil and plant-associated and newly described type strains.</title>
        <authorList>
            <person name="Whitman W."/>
        </authorList>
    </citation>
    <scope>NUCLEOTIDE SEQUENCE [LARGE SCALE GENOMIC DNA]</scope>
    <source>
        <strain evidence="7 8">CGMCC 1.10966</strain>
    </source>
</reference>